<feature type="region of interest" description="Disordered" evidence="1">
    <location>
        <begin position="18"/>
        <end position="43"/>
    </location>
</feature>
<feature type="region of interest" description="Disordered" evidence="1">
    <location>
        <begin position="362"/>
        <end position="381"/>
    </location>
</feature>
<dbReference type="InterPro" id="IPR040256">
    <property type="entry name" value="At4g02000-like"/>
</dbReference>
<gene>
    <name evidence="3" type="ORF">F2Q69_00019309</name>
</gene>
<dbReference type="PANTHER" id="PTHR31286">
    <property type="entry name" value="GLYCINE-RICH CELL WALL STRUCTURAL PROTEIN 1.8-LIKE"/>
    <property type="match status" value="1"/>
</dbReference>
<protein>
    <submittedName>
        <fullName evidence="3">Uncharacterized protein</fullName>
    </submittedName>
</protein>
<proteinExistence type="predicted"/>
<comment type="caution">
    <text evidence="3">The sequence shown here is derived from an EMBL/GenBank/DDBJ whole genome shotgun (WGS) entry which is preliminary data.</text>
</comment>
<feature type="transmembrane region" description="Helical" evidence="2">
    <location>
        <begin position="808"/>
        <end position="828"/>
    </location>
</feature>
<keyword evidence="2" id="KW-1133">Transmembrane helix</keyword>
<dbReference type="EMBL" id="QGKX02001290">
    <property type="protein sequence ID" value="KAF3536618.1"/>
    <property type="molecule type" value="Genomic_DNA"/>
</dbReference>
<name>A0A8S9QDF2_BRACR</name>
<reference evidence="3" key="1">
    <citation type="submission" date="2019-12" db="EMBL/GenBank/DDBJ databases">
        <title>Genome sequencing and annotation of Brassica cretica.</title>
        <authorList>
            <person name="Studholme D.J."/>
            <person name="Sarris P."/>
        </authorList>
    </citation>
    <scope>NUCLEOTIDE SEQUENCE</scope>
    <source>
        <strain evidence="3">PFS-109/04</strain>
        <tissue evidence="3">Leaf</tissue>
    </source>
</reference>
<accession>A0A8S9QDF2</accession>
<dbReference type="Proteomes" id="UP000712600">
    <property type="component" value="Unassembled WGS sequence"/>
</dbReference>
<evidence type="ECO:0000256" key="1">
    <source>
        <dbReference type="SAM" id="MobiDB-lite"/>
    </source>
</evidence>
<organism evidence="3 4">
    <name type="scientific">Brassica cretica</name>
    <name type="common">Mustard</name>
    <dbReference type="NCBI Taxonomy" id="69181"/>
    <lineage>
        <taxon>Eukaryota</taxon>
        <taxon>Viridiplantae</taxon>
        <taxon>Streptophyta</taxon>
        <taxon>Embryophyta</taxon>
        <taxon>Tracheophyta</taxon>
        <taxon>Spermatophyta</taxon>
        <taxon>Magnoliopsida</taxon>
        <taxon>eudicotyledons</taxon>
        <taxon>Gunneridae</taxon>
        <taxon>Pentapetalae</taxon>
        <taxon>rosids</taxon>
        <taxon>malvids</taxon>
        <taxon>Brassicales</taxon>
        <taxon>Brassicaceae</taxon>
        <taxon>Brassiceae</taxon>
        <taxon>Brassica</taxon>
    </lineage>
</organism>
<keyword evidence="2" id="KW-0472">Membrane</keyword>
<dbReference type="PANTHER" id="PTHR31286:SF90">
    <property type="entry name" value="DUF4283 DOMAIN-CONTAINING PROTEIN"/>
    <property type="match status" value="1"/>
</dbReference>
<evidence type="ECO:0000313" key="3">
    <source>
        <dbReference type="EMBL" id="KAF3536618.1"/>
    </source>
</evidence>
<dbReference type="AlphaFoldDB" id="A0A8S9QDF2"/>
<feature type="compositionally biased region" description="Polar residues" evidence="1">
    <location>
        <begin position="127"/>
        <end position="159"/>
    </location>
</feature>
<feature type="compositionally biased region" description="Polar residues" evidence="1">
    <location>
        <begin position="166"/>
        <end position="185"/>
    </location>
</feature>
<sequence length="854" mass="91986">MREKENVWFSADRATVLIPSPATSGGSPPPPPLVLPDPHDPNSLPLAEFPTRAVAATTSRKARSLMQISPPKGTASRACYTGSAPSTTDVLRNQILNSFTSKPQIQNTTPNATVSISFEGFTALPQKTTSPIFTNRASTSRSPLETSTPPPHSSNSKTNPNPPLQKQPSPLIHTSSDPDPTQNTQPRHHKPQTWADKAKPVADRSLKRLAPTTISETGIPEVNIPDEVFERGAKLEIHTNPTQRSMIVRIPNEYIRKKVLEKRLCLRSQEGLSLAAGLVGEPKETDEYTKNLTNIEVAHVKVDADLTKELLPLVQIKRQSGEIIQVQVEYPWVPPSCSLYHQIGHIIKDCLRYDPKWVPAESASAKKDPNQQGATNTGNKEVEQTITVGANIAPTDLNKNTNAEQNLTPLIVQHSAPPVEFTSAPPPCSSSSTLPPLKPTIPFPTVVQPSPSTPSPINLFPIEEVFVFDSTLPLVLSTDPHKVSLAIALPAQNLPRKRLYPSKHKPNLKRPFISARHSSLLAQNSFAILLSSPKKSLKLASDSDQNHPPIDPDPYSLPNLFAATPSVGPLLIQGVPPDLVDGEPTLPVVAGGGNGDVAGGRNGGGAGGGNGVGAPGGGNGVGAPGGGWFCRIWGYLHREGPNDIEAGSTAPKDTALLAPRGEWFRRIWGSPHREGPNDTEAGSTALDNTALVAPRGGWFRRIWGFRHREGPNDIEAGPAAPEVVAPVRVVKDLWLEFVAEANDFIKWVITSCFLFVPVNYLLKGSNDVTSTLSTFLLQLPTIFLPTVFSYVTCILVSKLFQSAKIKTVFQGFGIIMGVVACVEAFYFVGHEAHISAIIVMVVIIVATVIAKCCD</sequence>
<feature type="compositionally biased region" description="Polar residues" evidence="1">
    <location>
        <begin position="370"/>
        <end position="381"/>
    </location>
</feature>
<feature type="transmembrane region" description="Helical" evidence="2">
    <location>
        <begin position="775"/>
        <end position="796"/>
    </location>
</feature>
<evidence type="ECO:0000256" key="2">
    <source>
        <dbReference type="SAM" id="Phobius"/>
    </source>
</evidence>
<feature type="region of interest" description="Disordered" evidence="1">
    <location>
        <begin position="127"/>
        <end position="204"/>
    </location>
</feature>
<keyword evidence="2" id="KW-0812">Transmembrane</keyword>
<evidence type="ECO:0000313" key="4">
    <source>
        <dbReference type="Proteomes" id="UP000712600"/>
    </source>
</evidence>
<feature type="transmembrane region" description="Helical" evidence="2">
    <location>
        <begin position="834"/>
        <end position="853"/>
    </location>
</feature>